<evidence type="ECO:0000256" key="4">
    <source>
        <dbReference type="ARBA" id="ARBA00005189"/>
    </source>
</evidence>
<evidence type="ECO:0000256" key="2">
    <source>
        <dbReference type="ARBA" id="ARBA00004651"/>
    </source>
</evidence>
<evidence type="ECO:0000256" key="16">
    <source>
        <dbReference type="ARBA" id="ARBA00023209"/>
    </source>
</evidence>
<dbReference type="Proteomes" id="UP000266301">
    <property type="component" value="Chromosome"/>
</dbReference>
<evidence type="ECO:0000256" key="6">
    <source>
        <dbReference type="ARBA" id="ARBA00012487"/>
    </source>
</evidence>
<keyword evidence="9" id="KW-0444">Lipid biosynthesis</keyword>
<evidence type="ECO:0000256" key="11">
    <source>
        <dbReference type="ARBA" id="ARBA00022692"/>
    </source>
</evidence>
<evidence type="ECO:0000313" key="21">
    <source>
        <dbReference type="Proteomes" id="UP000266301"/>
    </source>
</evidence>
<dbReference type="PROSITE" id="PS01315">
    <property type="entry name" value="CDS"/>
    <property type="match status" value="1"/>
</dbReference>
<evidence type="ECO:0000256" key="17">
    <source>
        <dbReference type="ARBA" id="ARBA00023264"/>
    </source>
</evidence>
<keyword evidence="14" id="KW-0443">Lipid metabolism</keyword>
<dbReference type="OrthoDB" id="9799199at2"/>
<sequence>MNSRYLGAAILAPFLIVLFVGGEILKYGIMILSLVGMYELYNVMRHNGENHPINTIGYALCIIYYITLDKSINTQLVFFIVILTLFILLCMPVLDLGYNFIDVSLTMFAFLYASVFFSFIVLVSNKEHGNYFVWIIFIASWLCDTAAYYTGKYFGKNKLCPKISPKKTIEGSIGGIIGSVIGCLFFGIFINSRGIIIPLYHYIILGFICGVFGQFGDLTASSIKRHAGVKDYSNLIPGHGGILDRFDSILFSSVIVYYYLTFVMQI</sequence>
<evidence type="ECO:0000256" key="7">
    <source>
        <dbReference type="ARBA" id="ARBA00019373"/>
    </source>
</evidence>
<evidence type="ECO:0000256" key="3">
    <source>
        <dbReference type="ARBA" id="ARBA00005119"/>
    </source>
</evidence>
<keyword evidence="21" id="KW-1185">Reference proteome</keyword>
<dbReference type="GO" id="GO:0005886">
    <property type="term" value="C:plasma membrane"/>
    <property type="evidence" value="ECO:0007669"/>
    <property type="project" value="UniProtKB-SubCell"/>
</dbReference>
<feature type="transmembrane region" description="Helical" evidence="19">
    <location>
        <begin position="6"/>
        <end position="29"/>
    </location>
</feature>
<comment type="similarity">
    <text evidence="5 18">Belongs to the CDS family.</text>
</comment>
<evidence type="ECO:0000313" key="20">
    <source>
        <dbReference type="EMBL" id="AYD40063.1"/>
    </source>
</evidence>
<dbReference type="KEGG" id="cfer:D4Z93_05845"/>
<evidence type="ECO:0000256" key="10">
    <source>
        <dbReference type="ARBA" id="ARBA00022679"/>
    </source>
</evidence>
<keyword evidence="13 19" id="KW-1133">Transmembrane helix</keyword>
<evidence type="ECO:0000256" key="1">
    <source>
        <dbReference type="ARBA" id="ARBA00001698"/>
    </source>
</evidence>
<feature type="transmembrane region" description="Helical" evidence="19">
    <location>
        <begin position="171"/>
        <end position="190"/>
    </location>
</feature>
<feature type="transmembrane region" description="Helical" evidence="19">
    <location>
        <begin position="106"/>
        <end position="125"/>
    </location>
</feature>
<evidence type="ECO:0000256" key="15">
    <source>
        <dbReference type="ARBA" id="ARBA00023136"/>
    </source>
</evidence>
<accession>A0A386H3E2</accession>
<comment type="pathway">
    <text evidence="3 18">Phospholipid metabolism; CDP-diacylglycerol biosynthesis; CDP-diacylglycerol from sn-glycerol 3-phosphate: step 3/3.</text>
</comment>
<dbReference type="EC" id="2.7.7.41" evidence="6 18"/>
<reference evidence="20 21" key="1">
    <citation type="journal article" date="2019" name="Int. J. Syst. Evol. Microbiol.">
        <title>Clostridium fermenticellae sp. nov., isolated from the mud in a fermentation cellar for the production of the Chinese liquor, baijiu.</title>
        <authorList>
            <person name="Xu P.X."/>
            <person name="Chai L.J."/>
            <person name="Qiu T."/>
            <person name="Zhang X.J."/>
            <person name="Lu Z.M."/>
            <person name="Xiao C."/>
            <person name="Wang S.T."/>
            <person name="Shen C.H."/>
            <person name="Shi J.S."/>
            <person name="Xu Z.H."/>
        </authorList>
    </citation>
    <scope>NUCLEOTIDE SEQUENCE [LARGE SCALE GENOMIC DNA]</scope>
    <source>
        <strain evidence="20 21">JN500901</strain>
    </source>
</reference>
<evidence type="ECO:0000256" key="18">
    <source>
        <dbReference type="RuleBase" id="RU003938"/>
    </source>
</evidence>
<evidence type="ECO:0000256" key="5">
    <source>
        <dbReference type="ARBA" id="ARBA00010185"/>
    </source>
</evidence>
<evidence type="ECO:0000256" key="8">
    <source>
        <dbReference type="ARBA" id="ARBA00022475"/>
    </source>
</evidence>
<comment type="pathway">
    <text evidence="4">Lipid metabolism.</text>
</comment>
<feature type="transmembrane region" description="Helical" evidence="19">
    <location>
        <begin position="196"/>
        <end position="215"/>
    </location>
</feature>
<protein>
    <recommendedName>
        <fullName evidence="7 18">Phosphatidate cytidylyltransferase</fullName>
        <ecNumber evidence="6 18">2.7.7.41</ecNumber>
    </recommendedName>
</protein>
<evidence type="ECO:0000256" key="13">
    <source>
        <dbReference type="ARBA" id="ARBA00022989"/>
    </source>
</evidence>
<keyword evidence="15 19" id="KW-0472">Membrane</keyword>
<dbReference type="PANTHER" id="PTHR46382">
    <property type="entry name" value="PHOSPHATIDATE CYTIDYLYLTRANSFERASE"/>
    <property type="match status" value="1"/>
</dbReference>
<feature type="transmembrane region" description="Helical" evidence="19">
    <location>
        <begin position="74"/>
        <end position="94"/>
    </location>
</feature>
<keyword evidence="11 18" id="KW-0812">Transmembrane</keyword>
<evidence type="ECO:0000256" key="12">
    <source>
        <dbReference type="ARBA" id="ARBA00022695"/>
    </source>
</evidence>
<keyword evidence="16" id="KW-0594">Phospholipid biosynthesis</keyword>
<evidence type="ECO:0000256" key="19">
    <source>
        <dbReference type="SAM" id="Phobius"/>
    </source>
</evidence>
<dbReference type="GO" id="GO:0016024">
    <property type="term" value="P:CDP-diacylglycerol biosynthetic process"/>
    <property type="evidence" value="ECO:0007669"/>
    <property type="project" value="UniProtKB-UniPathway"/>
</dbReference>
<proteinExistence type="inferred from homology"/>
<dbReference type="PANTHER" id="PTHR46382:SF1">
    <property type="entry name" value="PHOSPHATIDATE CYTIDYLYLTRANSFERASE"/>
    <property type="match status" value="1"/>
</dbReference>
<dbReference type="EMBL" id="CP032416">
    <property type="protein sequence ID" value="AYD40063.1"/>
    <property type="molecule type" value="Genomic_DNA"/>
</dbReference>
<keyword evidence="8" id="KW-1003">Cell membrane</keyword>
<dbReference type="InterPro" id="IPR000374">
    <property type="entry name" value="PC_trans"/>
</dbReference>
<dbReference type="RefSeq" id="WP_119971213.1">
    <property type="nucleotide sequence ID" value="NZ_CP032416.1"/>
</dbReference>
<comment type="subcellular location">
    <subcellularLocation>
        <location evidence="2">Cell membrane</location>
        <topology evidence="2">Multi-pass membrane protein</topology>
    </subcellularLocation>
</comment>
<keyword evidence="12 18" id="KW-0548">Nucleotidyltransferase</keyword>
<keyword evidence="10 18" id="KW-0808">Transferase</keyword>
<feature type="transmembrane region" description="Helical" evidence="19">
    <location>
        <begin position="131"/>
        <end position="150"/>
    </location>
</feature>
<organism evidence="20 21">
    <name type="scientific">Clostridium fermenticellae</name>
    <dbReference type="NCBI Taxonomy" id="2068654"/>
    <lineage>
        <taxon>Bacteria</taxon>
        <taxon>Bacillati</taxon>
        <taxon>Bacillota</taxon>
        <taxon>Clostridia</taxon>
        <taxon>Eubacteriales</taxon>
        <taxon>Clostridiaceae</taxon>
        <taxon>Clostridium</taxon>
    </lineage>
</organism>
<name>A0A386H3E2_9CLOT</name>
<dbReference type="UniPathway" id="UPA00557">
    <property type="reaction ID" value="UER00614"/>
</dbReference>
<keyword evidence="17" id="KW-1208">Phospholipid metabolism</keyword>
<evidence type="ECO:0000256" key="14">
    <source>
        <dbReference type="ARBA" id="ARBA00023098"/>
    </source>
</evidence>
<dbReference type="AlphaFoldDB" id="A0A386H3E2"/>
<feature type="transmembrane region" description="Helical" evidence="19">
    <location>
        <begin position="50"/>
        <end position="68"/>
    </location>
</feature>
<comment type="catalytic activity">
    <reaction evidence="1 18">
        <text>a 1,2-diacyl-sn-glycero-3-phosphate + CTP + H(+) = a CDP-1,2-diacyl-sn-glycerol + diphosphate</text>
        <dbReference type="Rhea" id="RHEA:16229"/>
        <dbReference type="ChEBI" id="CHEBI:15378"/>
        <dbReference type="ChEBI" id="CHEBI:33019"/>
        <dbReference type="ChEBI" id="CHEBI:37563"/>
        <dbReference type="ChEBI" id="CHEBI:58332"/>
        <dbReference type="ChEBI" id="CHEBI:58608"/>
        <dbReference type="EC" id="2.7.7.41"/>
    </reaction>
</comment>
<dbReference type="Pfam" id="PF01148">
    <property type="entry name" value="CTP_transf_1"/>
    <property type="match status" value="1"/>
</dbReference>
<gene>
    <name evidence="20" type="ORF">D4Z93_05845</name>
</gene>
<dbReference type="GO" id="GO:0004605">
    <property type="term" value="F:phosphatidate cytidylyltransferase activity"/>
    <property type="evidence" value="ECO:0007669"/>
    <property type="project" value="UniProtKB-EC"/>
</dbReference>
<evidence type="ECO:0000256" key="9">
    <source>
        <dbReference type="ARBA" id="ARBA00022516"/>
    </source>
</evidence>